<name>A0A7G5GUE8_9BACT</name>
<evidence type="ECO:0000313" key="5">
    <source>
        <dbReference type="Proteomes" id="UP000515369"/>
    </source>
</evidence>
<dbReference type="GO" id="GO:0016787">
    <property type="term" value="F:hydrolase activity"/>
    <property type="evidence" value="ECO:0007669"/>
    <property type="project" value="UniProtKB-KW"/>
</dbReference>
<feature type="signal peptide" evidence="2">
    <location>
        <begin position="1"/>
        <end position="21"/>
    </location>
</feature>
<dbReference type="InterPro" id="IPR001466">
    <property type="entry name" value="Beta-lactam-related"/>
</dbReference>
<feature type="domain" description="Beta-lactamase-related" evidence="3">
    <location>
        <begin position="46"/>
        <end position="318"/>
    </location>
</feature>
<feature type="chain" id="PRO_5029010875" evidence="2">
    <location>
        <begin position="22"/>
        <end position="326"/>
    </location>
</feature>
<dbReference type="PANTHER" id="PTHR43283:SF11">
    <property type="entry name" value="BETA-LACTAMASE-RELATED DOMAIN-CONTAINING PROTEIN"/>
    <property type="match status" value="1"/>
</dbReference>
<sequence>MTRKWTLVAIRSLFALTMAPAQPLTSRLDSLFRGALTPTMLNGTRLVAQRGQSVYQQDFGYGYVERKCLNQLAPRFQLAALAKVWTSGVILQLYEMGKTRLNDAFSRYFPAFPDPAIPIRQLLPHPSAWSDQYLPAALTSAEKKQGHWLHKENLVPVMGYELLVTLVEPVAAQPVHQYVAKRILAPAGMTLTVLLTLDTPPLPLPDKANNYDYAFGYSPSKSRVELKKTDYVEKTYGPTNVFSTVGDLLRVDQALYRDQLLTQKTRQLAFSLDTLCYGKSNAGWHNGGGMGHSFDQLCWFIFQDAGKTTQHTGGYAGSGDDPVAEY</sequence>
<dbReference type="InterPro" id="IPR050789">
    <property type="entry name" value="Diverse_Enzym_Activities"/>
</dbReference>
<dbReference type="Pfam" id="PF00144">
    <property type="entry name" value="Beta-lactamase"/>
    <property type="match status" value="1"/>
</dbReference>
<dbReference type="InterPro" id="IPR012338">
    <property type="entry name" value="Beta-lactam/transpept-like"/>
</dbReference>
<accession>A0A7G5GUE8</accession>
<reference evidence="4 5" key="1">
    <citation type="submission" date="2020-07" db="EMBL/GenBank/DDBJ databases">
        <title>Spirosoma foliorum sp. nov., isolated from the leaves on the Nejang mountain Korea, Republic of.</title>
        <authorList>
            <person name="Ho H."/>
            <person name="Lee Y.-J."/>
            <person name="Nurcahyanto D.-A."/>
            <person name="Kim S.-G."/>
        </authorList>
    </citation>
    <scope>NUCLEOTIDE SEQUENCE [LARGE SCALE GENOMIC DNA]</scope>
    <source>
        <strain evidence="4 5">PL0136</strain>
    </source>
</reference>
<keyword evidence="1" id="KW-0378">Hydrolase</keyword>
<proteinExistence type="predicted"/>
<protein>
    <submittedName>
        <fullName evidence="4">Beta-lactamase family protein</fullName>
    </submittedName>
</protein>
<organism evidence="4 5">
    <name type="scientific">Spirosoma foliorum</name>
    <dbReference type="NCBI Taxonomy" id="2710596"/>
    <lineage>
        <taxon>Bacteria</taxon>
        <taxon>Pseudomonadati</taxon>
        <taxon>Bacteroidota</taxon>
        <taxon>Cytophagia</taxon>
        <taxon>Cytophagales</taxon>
        <taxon>Cytophagaceae</taxon>
        <taxon>Spirosoma</taxon>
    </lineage>
</organism>
<dbReference type="Proteomes" id="UP000515369">
    <property type="component" value="Chromosome"/>
</dbReference>
<dbReference type="SUPFAM" id="SSF56601">
    <property type="entry name" value="beta-lactamase/transpeptidase-like"/>
    <property type="match status" value="1"/>
</dbReference>
<keyword evidence="2" id="KW-0732">Signal</keyword>
<evidence type="ECO:0000259" key="3">
    <source>
        <dbReference type="Pfam" id="PF00144"/>
    </source>
</evidence>
<evidence type="ECO:0000313" key="4">
    <source>
        <dbReference type="EMBL" id="QMW02490.1"/>
    </source>
</evidence>
<evidence type="ECO:0000256" key="2">
    <source>
        <dbReference type="SAM" id="SignalP"/>
    </source>
</evidence>
<dbReference type="Gene3D" id="3.40.710.10">
    <property type="entry name" value="DD-peptidase/beta-lactamase superfamily"/>
    <property type="match status" value="1"/>
</dbReference>
<gene>
    <name evidence="4" type="ORF">H3H32_32050</name>
</gene>
<dbReference type="EMBL" id="CP059732">
    <property type="protein sequence ID" value="QMW02490.1"/>
    <property type="molecule type" value="Genomic_DNA"/>
</dbReference>
<dbReference type="RefSeq" id="WP_182459796.1">
    <property type="nucleotide sequence ID" value="NZ_CP059732.1"/>
</dbReference>
<evidence type="ECO:0000256" key="1">
    <source>
        <dbReference type="ARBA" id="ARBA00022801"/>
    </source>
</evidence>
<dbReference type="KEGG" id="sfol:H3H32_32050"/>
<dbReference type="AlphaFoldDB" id="A0A7G5GUE8"/>
<dbReference type="PANTHER" id="PTHR43283">
    <property type="entry name" value="BETA-LACTAMASE-RELATED"/>
    <property type="match status" value="1"/>
</dbReference>
<keyword evidence="5" id="KW-1185">Reference proteome</keyword>